<reference evidence="1" key="2">
    <citation type="journal article" date="2015" name="Data Brief">
        <title>Shoot transcriptome of the giant reed, Arundo donax.</title>
        <authorList>
            <person name="Barrero R.A."/>
            <person name="Guerrero F.D."/>
            <person name="Moolhuijzen P."/>
            <person name="Goolsby J.A."/>
            <person name="Tidwell J."/>
            <person name="Bellgard S.E."/>
            <person name="Bellgard M.I."/>
        </authorList>
    </citation>
    <scope>NUCLEOTIDE SEQUENCE</scope>
    <source>
        <tissue evidence="1">Shoot tissue taken approximately 20 cm above the soil surface</tissue>
    </source>
</reference>
<name>A0A0A9A081_ARUDO</name>
<protein>
    <submittedName>
        <fullName evidence="1">Uncharacterized protein</fullName>
    </submittedName>
</protein>
<dbReference type="AlphaFoldDB" id="A0A0A9A081"/>
<dbReference type="EMBL" id="GBRH01252856">
    <property type="protein sequence ID" value="JAD45039.1"/>
    <property type="molecule type" value="Transcribed_RNA"/>
</dbReference>
<reference evidence="1" key="1">
    <citation type="submission" date="2014-09" db="EMBL/GenBank/DDBJ databases">
        <authorList>
            <person name="Magalhaes I.L.F."/>
            <person name="Oliveira U."/>
            <person name="Santos F.R."/>
            <person name="Vidigal T.H.D.A."/>
            <person name="Brescovit A.D."/>
            <person name="Santos A.J."/>
        </authorList>
    </citation>
    <scope>NUCLEOTIDE SEQUENCE</scope>
    <source>
        <tissue evidence="1">Shoot tissue taken approximately 20 cm above the soil surface</tissue>
    </source>
</reference>
<accession>A0A0A9A081</accession>
<organism evidence="1">
    <name type="scientific">Arundo donax</name>
    <name type="common">Giant reed</name>
    <name type="synonym">Donax arundinaceus</name>
    <dbReference type="NCBI Taxonomy" id="35708"/>
    <lineage>
        <taxon>Eukaryota</taxon>
        <taxon>Viridiplantae</taxon>
        <taxon>Streptophyta</taxon>
        <taxon>Embryophyta</taxon>
        <taxon>Tracheophyta</taxon>
        <taxon>Spermatophyta</taxon>
        <taxon>Magnoliopsida</taxon>
        <taxon>Liliopsida</taxon>
        <taxon>Poales</taxon>
        <taxon>Poaceae</taxon>
        <taxon>PACMAD clade</taxon>
        <taxon>Arundinoideae</taxon>
        <taxon>Arundineae</taxon>
        <taxon>Arundo</taxon>
    </lineage>
</organism>
<evidence type="ECO:0000313" key="1">
    <source>
        <dbReference type="EMBL" id="JAD45039.1"/>
    </source>
</evidence>
<proteinExistence type="predicted"/>
<sequence length="27" mass="3367">MIEVLNKTTFAFWIWIFFVFQNSEKVK</sequence>